<organism evidence="1 2">
    <name type="scientific">Variovorax paradoxus</name>
    <dbReference type="NCBI Taxonomy" id="34073"/>
    <lineage>
        <taxon>Bacteria</taxon>
        <taxon>Pseudomonadati</taxon>
        <taxon>Pseudomonadota</taxon>
        <taxon>Betaproteobacteria</taxon>
        <taxon>Burkholderiales</taxon>
        <taxon>Comamonadaceae</taxon>
        <taxon>Variovorax</taxon>
    </lineage>
</organism>
<reference evidence="1 2" key="1">
    <citation type="submission" date="2017-08" db="EMBL/GenBank/DDBJ databases">
        <title>Infants hospitalized years apart are colonized by the same room-sourced microbial strains.</title>
        <authorList>
            <person name="Brooks B."/>
            <person name="Olm M.R."/>
            <person name="Firek B.A."/>
            <person name="Baker R."/>
            <person name="Thomas B.C."/>
            <person name="Morowitz M.J."/>
            <person name="Banfield J.F."/>
        </authorList>
    </citation>
    <scope>NUCLEOTIDE SEQUENCE [LARGE SCALE GENOMIC DNA]</scope>
    <source>
        <strain evidence="1">S2_005_003_R2_41</strain>
    </source>
</reference>
<evidence type="ECO:0000313" key="1">
    <source>
        <dbReference type="EMBL" id="PZQ72031.1"/>
    </source>
</evidence>
<dbReference type="Proteomes" id="UP000249135">
    <property type="component" value="Unassembled WGS sequence"/>
</dbReference>
<evidence type="ECO:0000313" key="2">
    <source>
        <dbReference type="Proteomes" id="UP000249135"/>
    </source>
</evidence>
<proteinExistence type="predicted"/>
<protein>
    <submittedName>
        <fullName evidence="1">Uncharacterized protein</fullName>
    </submittedName>
</protein>
<dbReference type="AlphaFoldDB" id="A0A2W5Q162"/>
<gene>
    <name evidence="1" type="ORF">DI563_16910</name>
</gene>
<accession>A0A2W5Q162</accession>
<dbReference type="EMBL" id="QFPP01000230">
    <property type="protein sequence ID" value="PZQ72031.1"/>
    <property type="molecule type" value="Genomic_DNA"/>
</dbReference>
<sequence length="73" mass="8405">MTKGKDVDALSDSALARMAWERRREALHGDRHALRAARELDKELGRRDAIYASGFGALRPARATARAWWKFWH</sequence>
<name>A0A2W5Q162_VARPD</name>
<comment type="caution">
    <text evidence="1">The sequence shown here is derived from an EMBL/GenBank/DDBJ whole genome shotgun (WGS) entry which is preliminary data.</text>
</comment>